<reference evidence="1" key="1">
    <citation type="submission" date="2022-10" db="EMBL/GenBank/DDBJ databases">
        <title>Culturing micro-colonial fungi from biological soil crusts in the Mojave desert and describing Neophaeococcomyces mojavensis, and introducing the new genera and species Taxawa tesnikishii.</title>
        <authorList>
            <person name="Kurbessoian T."/>
            <person name="Stajich J.E."/>
        </authorList>
    </citation>
    <scope>NUCLEOTIDE SEQUENCE</scope>
    <source>
        <strain evidence="1">JES_112</strain>
    </source>
</reference>
<comment type="caution">
    <text evidence="1">The sequence shown here is derived from an EMBL/GenBank/DDBJ whole genome shotgun (WGS) entry which is preliminary data.</text>
</comment>
<accession>A0ACC3AE09</accession>
<gene>
    <name evidence="1" type="ORF">H2198_002477</name>
</gene>
<evidence type="ECO:0000313" key="1">
    <source>
        <dbReference type="EMBL" id="KAJ9660540.1"/>
    </source>
</evidence>
<proteinExistence type="predicted"/>
<protein>
    <submittedName>
        <fullName evidence="1">Uncharacterized protein</fullName>
    </submittedName>
</protein>
<organism evidence="1 2">
    <name type="scientific">Neophaeococcomyces mojaviensis</name>
    <dbReference type="NCBI Taxonomy" id="3383035"/>
    <lineage>
        <taxon>Eukaryota</taxon>
        <taxon>Fungi</taxon>
        <taxon>Dikarya</taxon>
        <taxon>Ascomycota</taxon>
        <taxon>Pezizomycotina</taxon>
        <taxon>Eurotiomycetes</taxon>
        <taxon>Chaetothyriomycetidae</taxon>
        <taxon>Chaetothyriales</taxon>
        <taxon>Chaetothyriales incertae sedis</taxon>
        <taxon>Neophaeococcomyces</taxon>
    </lineage>
</organism>
<evidence type="ECO:0000313" key="2">
    <source>
        <dbReference type="Proteomes" id="UP001172386"/>
    </source>
</evidence>
<sequence length="446" mass="49645">MDITSNFQLYHWIFSNASTARAILASSDTPALSLNDIIALSSDPTATTAAFNFVSQRLGLGSAQGAEPLRSALAATYTAQKSKIDASNVIIANGTSGANHIIYRSLLQSNDHVIVQYPTYGPLIEEPLHIGCDLSFWRLRAERNWELDLDELKRLIKPGVTRMLILNNPNNPTGTHLPTAFQREIVELAKQYDLIVHCDEIFRPLFHNADTAYLTSISNGANGTNASDTVSDTASAKDIPTSLIEHADTIGYDKLIVTSSLSKCYGLSGVRIGWILTRDKEILAKMMHYRLFSMQSASVIDELIATEVLGPRCRPAILQKHLSIARTNLDLIQRFVDEHREQCEWVRPTAASTAFVKFKDAATGHPVDDVQFGKELMERKGLLISPASMCFSFDEGMGKKGEEWREEFKGRVRFHFTTRTEIVQLGLKLLGEFLDEEKIKTGVQKL</sequence>
<name>A0ACC3AE09_9EURO</name>
<dbReference type="Proteomes" id="UP001172386">
    <property type="component" value="Unassembled WGS sequence"/>
</dbReference>
<dbReference type="EMBL" id="JAPDRQ010000030">
    <property type="protein sequence ID" value="KAJ9660540.1"/>
    <property type="molecule type" value="Genomic_DNA"/>
</dbReference>
<keyword evidence="2" id="KW-1185">Reference proteome</keyword>